<evidence type="ECO:0000313" key="9">
    <source>
        <dbReference type="EMBL" id="ASN71078.1"/>
    </source>
</evidence>
<dbReference type="EMBL" id="MF417920">
    <property type="protein sequence ID" value="ASN71162.1"/>
    <property type="molecule type" value="Genomic_DNA"/>
</dbReference>
<dbReference type="EMBL" id="MF417912">
    <property type="protein sequence ID" value="ASN70742.1"/>
    <property type="molecule type" value="Genomic_DNA"/>
</dbReference>
<evidence type="ECO:0000313" key="10">
    <source>
        <dbReference type="EMBL" id="ASN71162.1"/>
    </source>
</evidence>
<dbReference type="EMBL" id="MF417910">
    <property type="protein sequence ID" value="ASN70670.1"/>
    <property type="molecule type" value="Genomic_DNA"/>
</dbReference>
<name>A0A2H4J611_9CAUD</name>
<dbReference type="EMBL" id="MF417916">
    <property type="protein sequence ID" value="ASN70943.1"/>
    <property type="molecule type" value="Genomic_DNA"/>
</dbReference>
<sequence>MNIDWSKAPEGATHHCSARNAWFKQDENDMWLAWQAYGRMLGQPLIGWCFCHAPDGSSVTARAWTGEGLPPVGIEIEAMMRRNMHDGYAWHRAKVVHGPLPGSEGEVLVFCLETTSPAWVDEFRPVRTPEQIEMETRKAAVEAMAEELKSLSGPKCLGVLYGIYDLGYRKQVEP</sequence>
<evidence type="ECO:0000313" key="3">
    <source>
        <dbReference type="EMBL" id="ASN70670.1"/>
    </source>
</evidence>
<protein>
    <submittedName>
        <fullName evidence="3">Uncharacterized protein</fullName>
    </submittedName>
</protein>
<dbReference type="EMBL" id="MF417898">
    <property type="protein sequence ID" value="ASN69911.1"/>
    <property type="molecule type" value="Genomic_DNA"/>
</dbReference>
<gene>
    <name evidence="5" type="ORF">10AX4_6</name>
    <name evidence="10" type="ORF">10F8_18</name>
    <name evidence="3" type="ORF">2AX5_40</name>
    <name evidence="1" type="ORF">3S18_38</name>
    <name evidence="2" type="ORF">7AX6_4</name>
    <name evidence="9" type="ORF">7F17_36</name>
    <name evidence="8" type="ORF">7S13_2</name>
    <name evidence="7" type="ORF">8AX8_9</name>
    <name evidence="11" type="ORF">8F9_15</name>
    <name evidence="4" type="ORF">9AX3_15</name>
    <name evidence="6" type="ORF">9S2_45</name>
</gene>
<dbReference type="EMBL" id="MF417913">
    <property type="protein sequence ID" value="ASN70831.1"/>
    <property type="molecule type" value="Genomic_DNA"/>
</dbReference>
<dbReference type="EMBL" id="MF417918">
    <property type="protein sequence ID" value="ASN71078.1"/>
    <property type="molecule type" value="Genomic_DNA"/>
</dbReference>
<dbReference type="EMBL" id="MF417968">
    <property type="protein sequence ID" value="ASN72701.1"/>
    <property type="molecule type" value="Genomic_DNA"/>
</dbReference>
<evidence type="ECO:0000313" key="11">
    <source>
        <dbReference type="EMBL" id="ASN72701.1"/>
    </source>
</evidence>
<dbReference type="EMBL" id="MF417911">
    <property type="protein sequence ID" value="ASN70698.1"/>
    <property type="molecule type" value="Genomic_DNA"/>
</dbReference>
<organism evidence="3">
    <name type="scientific">uncultured Caudovirales phage</name>
    <dbReference type="NCBI Taxonomy" id="2100421"/>
    <lineage>
        <taxon>Viruses</taxon>
        <taxon>Duplodnaviria</taxon>
        <taxon>Heunggongvirae</taxon>
        <taxon>Uroviricota</taxon>
        <taxon>Caudoviricetes</taxon>
        <taxon>Peduoviridae</taxon>
        <taxon>Maltschvirus</taxon>
        <taxon>Maltschvirus maltsch</taxon>
    </lineage>
</organism>
<accession>A0A2H4J611</accession>
<evidence type="ECO:0000313" key="8">
    <source>
        <dbReference type="EMBL" id="ASN70943.1"/>
    </source>
</evidence>
<proteinExistence type="predicted"/>
<reference evidence="3" key="1">
    <citation type="submission" date="2017-06" db="EMBL/GenBank/DDBJ databases">
        <title>Novel phages from South African skin metaviromes.</title>
        <authorList>
            <person name="van Zyl L.J."/>
            <person name="Abrahams Y."/>
            <person name="Stander E.A."/>
            <person name="Kirby B.M."/>
            <person name="Clavaud C."/>
            <person name="Farcet C."/>
            <person name="Breton L."/>
            <person name="Trindade M.I."/>
        </authorList>
    </citation>
    <scope>NUCLEOTIDE SEQUENCE</scope>
</reference>
<evidence type="ECO:0000313" key="2">
    <source>
        <dbReference type="EMBL" id="ASN69911.1"/>
    </source>
</evidence>
<evidence type="ECO:0000313" key="7">
    <source>
        <dbReference type="EMBL" id="ASN70897.1"/>
    </source>
</evidence>
<dbReference type="EMBL" id="MF417915">
    <property type="protein sequence ID" value="ASN70897.1"/>
    <property type="molecule type" value="Genomic_DNA"/>
</dbReference>
<evidence type="ECO:0000313" key="6">
    <source>
        <dbReference type="EMBL" id="ASN70831.1"/>
    </source>
</evidence>
<evidence type="ECO:0000313" key="1">
    <source>
        <dbReference type="EMBL" id="ASN69807.1"/>
    </source>
</evidence>
<evidence type="ECO:0000313" key="5">
    <source>
        <dbReference type="EMBL" id="ASN70742.1"/>
    </source>
</evidence>
<evidence type="ECO:0000313" key="4">
    <source>
        <dbReference type="EMBL" id="ASN70698.1"/>
    </source>
</evidence>
<dbReference type="EMBL" id="MF417896">
    <property type="protein sequence ID" value="ASN69807.1"/>
    <property type="molecule type" value="Genomic_DNA"/>
</dbReference>